<dbReference type="EMBL" id="JACWZY010000059">
    <property type="protein sequence ID" value="MBD2705514.1"/>
    <property type="molecule type" value="Genomic_DNA"/>
</dbReference>
<sequence length="99" mass="11413">MITEDRLKKLTELGIDIEPEQVLSQLMKATAMFYVWDTPTLELYGKNQFKAYLRSDDPRIKDGSGFINDSPENALADLVIRMAQMKPSDSKWQEAYSHK</sequence>
<evidence type="ECO:0000313" key="1">
    <source>
        <dbReference type="EMBL" id="MBD2705514.1"/>
    </source>
</evidence>
<proteinExistence type="predicted"/>
<dbReference type="Proteomes" id="UP000598820">
    <property type="component" value="Unassembled WGS sequence"/>
</dbReference>
<accession>A0A927AW90</accession>
<organism evidence="1 2">
    <name type="scientific">Spirosoma profusum</name>
    <dbReference type="NCBI Taxonomy" id="2771354"/>
    <lineage>
        <taxon>Bacteria</taxon>
        <taxon>Pseudomonadati</taxon>
        <taxon>Bacteroidota</taxon>
        <taxon>Cytophagia</taxon>
        <taxon>Cytophagales</taxon>
        <taxon>Cytophagaceae</taxon>
        <taxon>Spirosoma</taxon>
    </lineage>
</organism>
<reference evidence="1" key="1">
    <citation type="submission" date="2020-09" db="EMBL/GenBank/DDBJ databases">
        <authorList>
            <person name="Kim M.K."/>
        </authorList>
    </citation>
    <scope>NUCLEOTIDE SEQUENCE</scope>
    <source>
        <strain evidence="1">BT702</strain>
    </source>
</reference>
<name>A0A927AW90_9BACT</name>
<evidence type="ECO:0000313" key="2">
    <source>
        <dbReference type="Proteomes" id="UP000598820"/>
    </source>
</evidence>
<dbReference type="RefSeq" id="WP_190893009.1">
    <property type="nucleotide sequence ID" value="NZ_JACWZY010000059.1"/>
</dbReference>
<keyword evidence="2" id="KW-1185">Reference proteome</keyword>
<gene>
    <name evidence="1" type="ORF">IC229_33190</name>
</gene>
<protein>
    <submittedName>
        <fullName evidence="1">Uncharacterized protein</fullName>
    </submittedName>
</protein>
<dbReference type="AlphaFoldDB" id="A0A927AW90"/>
<comment type="caution">
    <text evidence="1">The sequence shown here is derived from an EMBL/GenBank/DDBJ whole genome shotgun (WGS) entry which is preliminary data.</text>
</comment>